<feature type="domain" description="HTH tetR-type" evidence="5">
    <location>
        <begin position="17"/>
        <end position="77"/>
    </location>
</feature>
<evidence type="ECO:0000256" key="1">
    <source>
        <dbReference type="ARBA" id="ARBA00023015"/>
    </source>
</evidence>
<evidence type="ECO:0000313" key="6">
    <source>
        <dbReference type="EMBL" id="TBN39872.1"/>
    </source>
</evidence>
<dbReference type="AlphaFoldDB" id="A0A4Q9FZI7"/>
<dbReference type="Pfam" id="PF00440">
    <property type="entry name" value="TetR_N"/>
    <property type="match status" value="1"/>
</dbReference>
<protein>
    <submittedName>
        <fullName evidence="6">TetR/AcrR family transcriptional regulator</fullName>
    </submittedName>
</protein>
<evidence type="ECO:0000256" key="3">
    <source>
        <dbReference type="ARBA" id="ARBA00023163"/>
    </source>
</evidence>
<evidence type="ECO:0000256" key="2">
    <source>
        <dbReference type="ARBA" id="ARBA00023125"/>
    </source>
</evidence>
<dbReference type="Pfam" id="PF16925">
    <property type="entry name" value="TetR_C_13"/>
    <property type="match status" value="1"/>
</dbReference>
<dbReference type="Gene3D" id="1.10.357.10">
    <property type="entry name" value="Tetracycline Repressor, domain 2"/>
    <property type="match status" value="1"/>
</dbReference>
<gene>
    <name evidence="6" type="ORF">EYE42_09400</name>
</gene>
<reference evidence="6 7" key="1">
    <citation type="submission" date="2019-02" db="EMBL/GenBank/DDBJ databases">
        <title>Paracoccus subflavus sp. nov., isolated from marine sediment of the Pacific Ocean.</title>
        <authorList>
            <person name="Zhang G."/>
        </authorList>
    </citation>
    <scope>NUCLEOTIDE SEQUENCE [LARGE SCALE GENOMIC DNA]</scope>
    <source>
        <strain evidence="6 7">GY0581</strain>
    </source>
</reference>
<dbReference type="EMBL" id="SISK01000006">
    <property type="protein sequence ID" value="TBN39872.1"/>
    <property type="molecule type" value="Genomic_DNA"/>
</dbReference>
<feature type="DNA-binding region" description="H-T-H motif" evidence="4">
    <location>
        <begin position="40"/>
        <end position="59"/>
    </location>
</feature>
<keyword evidence="2 4" id="KW-0238">DNA-binding</keyword>
<dbReference type="OrthoDB" id="9811084at2"/>
<evidence type="ECO:0000256" key="4">
    <source>
        <dbReference type="PROSITE-ProRule" id="PRU00335"/>
    </source>
</evidence>
<keyword evidence="1" id="KW-0805">Transcription regulation</keyword>
<sequence>MWWDMNRPVVYTNPGATATRDRLIATGLKNLLGHGYEGMGIGPVLAEAGVPKGSFYHYFASKDDFAAEIVGAYEARYEAMRQRIFGDERLSPMARLDAYFTELQSELGHTLPHGGCLYGSLAQTASSRSPAFQTALAAAYDAWHASLAEQIDAAKARGEVDPVVDTQVVVADLINLYEGVIVRLKITGNLDAFSSLRRYLAGLGSFSVRA</sequence>
<dbReference type="InterPro" id="IPR036271">
    <property type="entry name" value="Tet_transcr_reg_TetR-rel_C_sf"/>
</dbReference>
<keyword evidence="7" id="KW-1185">Reference proteome</keyword>
<evidence type="ECO:0000259" key="5">
    <source>
        <dbReference type="PROSITE" id="PS50977"/>
    </source>
</evidence>
<dbReference type="Proteomes" id="UP000293520">
    <property type="component" value="Unassembled WGS sequence"/>
</dbReference>
<organism evidence="6 7">
    <name type="scientific">Paracoccus subflavus</name>
    <dbReference type="NCBI Taxonomy" id="2528244"/>
    <lineage>
        <taxon>Bacteria</taxon>
        <taxon>Pseudomonadati</taxon>
        <taxon>Pseudomonadota</taxon>
        <taxon>Alphaproteobacteria</taxon>
        <taxon>Rhodobacterales</taxon>
        <taxon>Paracoccaceae</taxon>
        <taxon>Paracoccus</taxon>
    </lineage>
</organism>
<dbReference type="SUPFAM" id="SSF48498">
    <property type="entry name" value="Tetracyclin repressor-like, C-terminal domain"/>
    <property type="match status" value="1"/>
</dbReference>
<dbReference type="InterPro" id="IPR009057">
    <property type="entry name" value="Homeodomain-like_sf"/>
</dbReference>
<name>A0A4Q9FZI7_9RHOB</name>
<dbReference type="SUPFAM" id="SSF46689">
    <property type="entry name" value="Homeodomain-like"/>
    <property type="match status" value="1"/>
</dbReference>
<dbReference type="PROSITE" id="PS50977">
    <property type="entry name" value="HTH_TETR_2"/>
    <property type="match status" value="1"/>
</dbReference>
<comment type="caution">
    <text evidence="6">The sequence shown here is derived from an EMBL/GenBank/DDBJ whole genome shotgun (WGS) entry which is preliminary data.</text>
</comment>
<dbReference type="InterPro" id="IPR011075">
    <property type="entry name" value="TetR_C"/>
</dbReference>
<dbReference type="PANTHER" id="PTHR47506:SF6">
    <property type="entry name" value="HTH-TYPE TRANSCRIPTIONAL REPRESSOR NEMR"/>
    <property type="match status" value="1"/>
</dbReference>
<dbReference type="GO" id="GO:0003677">
    <property type="term" value="F:DNA binding"/>
    <property type="evidence" value="ECO:0007669"/>
    <property type="project" value="UniProtKB-UniRule"/>
</dbReference>
<evidence type="ECO:0000313" key="7">
    <source>
        <dbReference type="Proteomes" id="UP000293520"/>
    </source>
</evidence>
<dbReference type="PANTHER" id="PTHR47506">
    <property type="entry name" value="TRANSCRIPTIONAL REGULATORY PROTEIN"/>
    <property type="match status" value="1"/>
</dbReference>
<dbReference type="InterPro" id="IPR001647">
    <property type="entry name" value="HTH_TetR"/>
</dbReference>
<proteinExistence type="predicted"/>
<keyword evidence="3" id="KW-0804">Transcription</keyword>
<accession>A0A4Q9FZI7</accession>